<evidence type="ECO:0000256" key="1">
    <source>
        <dbReference type="ARBA" id="ARBA00006987"/>
    </source>
</evidence>
<comment type="similarity">
    <text evidence="1">Belongs to the UPF0065 (bug) family.</text>
</comment>
<feature type="chain" id="PRO_5046627568" evidence="2">
    <location>
        <begin position="31"/>
        <end position="333"/>
    </location>
</feature>
<dbReference type="RefSeq" id="WP_301815402.1">
    <property type="nucleotide sequence ID" value="NZ_JAUJZH010000035.1"/>
</dbReference>
<comment type="caution">
    <text evidence="3">The sequence shown here is derived from an EMBL/GenBank/DDBJ whole genome shotgun (WGS) entry which is preliminary data.</text>
</comment>
<proteinExistence type="inferred from homology"/>
<keyword evidence="2" id="KW-0732">Signal</keyword>
<dbReference type="SUPFAM" id="SSF53850">
    <property type="entry name" value="Periplasmic binding protein-like II"/>
    <property type="match status" value="1"/>
</dbReference>
<dbReference type="Pfam" id="PF03401">
    <property type="entry name" value="TctC"/>
    <property type="match status" value="1"/>
</dbReference>
<dbReference type="PIRSF" id="PIRSF017082">
    <property type="entry name" value="YflP"/>
    <property type="match status" value="1"/>
</dbReference>
<dbReference type="Gene3D" id="3.40.190.150">
    <property type="entry name" value="Bordetella uptake gene, domain 1"/>
    <property type="match status" value="1"/>
</dbReference>
<sequence>MKPAHTLSRRALGLAALGIAALGVAPALHAQAPAGYPSRPVMLLVPTAAGGTTDIAARMLGVPLGAALGQTVVVDNKGGANGVIAAGAVKRAEPDGYTLLMQYSGYHVITPLVSKQAPQWEAKDFTPVANVLSAPQIVVVRADLPFKTMAELVAYAKAHPGKINYASSGNGSLQHATGAMLEQQAGIQLTHIPYKGTGPALQDLLGGQVDITFGTAPPFVPHIQSGKLRVLATTGKTRLPSLPDVPTTAEAGLPNLDATSWFAVFAPARTPKPIIDKLTAEIARIVSTPAFRQKAQEQGATADYLNPQQMDALVKSETARWTEVVKAAKIEAD</sequence>
<name>A0ABT8SEB8_9BURK</name>
<dbReference type="PANTHER" id="PTHR42928">
    <property type="entry name" value="TRICARBOXYLATE-BINDING PROTEIN"/>
    <property type="match status" value="1"/>
</dbReference>
<gene>
    <name evidence="3" type="ORF">Q2T77_33150</name>
</gene>
<dbReference type="Gene3D" id="3.40.190.10">
    <property type="entry name" value="Periplasmic binding protein-like II"/>
    <property type="match status" value="1"/>
</dbReference>
<dbReference type="PANTHER" id="PTHR42928:SF5">
    <property type="entry name" value="BLR1237 PROTEIN"/>
    <property type="match status" value="1"/>
</dbReference>
<dbReference type="Proteomes" id="UP001169027">
    <property type="component" value="Unassembled WGS sequence"/>
</dbReference>
<evidence type="ECO:0000313" key="3">
    <source>
        <dbReference type="EMBL" id="MDO1537125.1"/>
    </source>
</evidence>
<feature type="signal peptide" evidence="2">
    <location>
        <begin position="1"/>
        <end position="30"/>
    </location>
</feature>
<organism evidence="3 4">
    <name type="scientific">Variovorax ginsengisoli</name>
    <dbReference type="NCBI Taxonomy" id="363844"/>
    <lineage>
        <taxon>Bacteria</taxon>
        <taxon>Pseudomonadati</taxon>
        <taxon>Pseudomonadota</taxon>
        <taxon>Betaproteobacteria</taxon>
        <taxon>Burkholderiales</taxon>
        <taxon>Comamonadaceae</taxon>
        <taxon>Variovorax</taxon>
    </lineage>
</organism>
<keyword evidence="4" id="KW-1185">Reference proteome</keyword>
<dbReference type="InterPro" id="IPR005064">
    <property type="entry name" value="BUG"/>
</dbReference>
<dbReference type="EMBL" id="JAUKVY010000035">
    <property type="protein sequence ID" value="MDO1537125.1"/>
    <property type="molecule type" value="Genomic_DNA"/>
</dbReference>
<evidence type="ECO:0000313" key="4">
    <source>
        <dbReference type="Proteomes" id="UP001169027"/>
    </source>
</evidence>
<reference evidence="3" key="1">
    <citation type="submission" date="2023-06" db="EMBL/GenBank/DDBJ databases">
        <authorList>
            <person name="Jiang Y."/>
            <person name="Liu Q."/>
        </authorList>
    </citation>
    <scope>NUCLEOTIDE SEQUENCE</scope>
    <source>
        <strain evidence="3">CGMCC 1.12090</strain>
    </source>
</reference>
<protein>
    <submittedName>
        <fullName evidence="3">Tripartite tricarboxylate transporter substrate binding protein</fullName>
    </submittedName>
</protein>
<accession>A0ABT8SEB8</accession>
<dbReference type="InterPro" id="IPR042100">
    <property type="entry name" value="Bug_dom1"/>
</dbReference>
<evidence type="ECO:0000256" key="2">
    <source>
        <dbReference type="SAM" id="SignalP"/>
    </source>
</evidence>
<dbReference type="CDD" id="cd07012">
    <property type="entry name" value="PBP2_Bug_TTT"/>
    <property type="match status" value="1"/>
</dbReference>